<proteinExistence type="predicted"/>
<dbReference type="AlphaFoldDB" id="A0A6I4SQ08"/>
<evidence type="ECO:0008006" key="4">
    <source>
        <dbReference type="Google" id="ProtNLM"/>
    </source>
</evidence>
<evidence type="ECO:0000313" key="3">
    <source>
        <dbReference type="Proteomes" id="UP000433652"/>
    </source>
</evidence>
<keyword evidence="3" id="KW-1185">Reference proteome</keyword>
<protein>
    <recommendedName>
        <fullName evidence="4">DUF5666 domain-containing protein</fullName>
    </recommendedName>
</protein>
<keyword evidence="1" id="KW-0732">Signal</keyword>
<sequence length="126" mass="13541">MPRNRLAASAAILCAAAALLPAAPAPAHHSFAMFDSGRPVTLTGTVKEFRWVNPHSAIFVQVDGSTDPDKLWAVELTSPSNLRRQGWTRTSLQPGDRVSVEIAPLRDGKHGGGFRSLTKLDTGEKL</sequence>
<organism evidence="2 3">
    <name type="scientific">Croceibacterium salegens</name>
    <dbReference type="NCBI Taxonomy" id="1737568"/>
    <lineage>
        <taxon>Bacteria</taxon>
        <taxon>Pseudomonadati</taxon>
        <taxon>Pseudomonadota</taxon>
        <taxon>Alphaproteobacteria</taxon>
        <taxon>Sphingomonadales</taxon>
        <taxon>Erythrobacteraceae</taxon>
        <taxon>Croceibacterium</taxon>
    </lineage>
</organism>
<evidence type="ECO:0000313" key="2">
    <source>
        <dbReference type="EMBL" id="MXO58011.1"/>
    </source>
</evidence>
<feature type="signal peptide" evidence="1">
    <location>
        <begin position="1"/>
        <end position="27"/>
    </location>
</feature>
<reference evidence="2 3" key="1">
    <citation type="submission" date="2019-12" db="EMBL/GenBank/DDBJ databases">
        <title>Genomic-based taxomic classification of the family Erythrobacteraceae.</title>
        <authorList>
            <person name="Xu L."/>
        </authorList>
    </citation>
    <scope>NUCLEOTIDE SEQUENCE [LARGE SCALE GENOMIC DNA]</scope>
    <source>
        <strain evidence="2 3">MCCC 1K01500</strain>
    </source>
</reference>
<accession>A0A6I4SQ08</accession>
<dbReference type="EMBL" id="WTYM01000021">
    <property type="protein sequence ID" value="MXO58011.1"/>
    <property type="molecule type" value="Genomic_DNA"/>
</dbReference>
<comment type="caution">
    <text evidence="2">The sequence shown here is derived from an EMBL/GenBank/DDBJ whole genome shotgun (WGS) entry which is preliminary data.</text>
</comment>
<dbReference type="RefSeq" id="WP_159791303.1">
    <property type="nucleotide sequence ID" value="NZ_WTYM01000021.1"/>
</dbReference>
<evidence type="ECO:0000256" key="1">
    <source>
        <dbReference type="SAM" id="SignalP"/>
    </source>
</evidence>
<gene>
    <name evidence="2" type="ORF">GRI89_00430</name>
</gene>
<dbReference type="InterPro" id="IPR046150">
    <property type="entry name" value="DUF6152"/>
</dbReference>
<feature type="chain" id="PRO_5026157247" description="DUF5666 domain-containing protein" evidence="1">
    <location>
        <begin position="28"/>
        <end position="126"/>
    </location>
</feature>
<dbReference type="OrthoDB" id="8420938at2"/>
<dbReference type="Pfam" id="PF19649">
    <property type="entry name" value="DUF6152"/>
    <property type="match status" value="1"/>
</dbReference>
<dbReference type="Proteomes" id="UP000433652">
    <property type="component" value="Unassembled WGS sequence"/>
</dbReference>
<name>A0A6I4SQ08_9SPHN</name>